<protein>
    <submittedName>
        <fullName evidence="3">Jerky protein-like</fullName>
    </submittedName>
</protein>
<comment type="subcellular location">
    <subcellularLocation>
        <location evidence="1">Nucleus</location>
    </subcellularLocation>
</comment>
<dbReference type="Gene3D" id="1.10.10.60">
    <property type="entry name" value="Homeodomain-like"/>
    <property type="match status" value="1"/>
</dbReference>
<evidence type="ECO:0000313" key="4">
    <source>
        <dbReference type="Proteomes" id="UP000478052"/>
    </source>
</evidence>
<dbReference type="GO" id="GO:0003677">
    <property type="term" value="F:DNA binding"/>
    <property type="evidence" value="ECO:0007669"/>
    <property type="project" value="TreeGrafter"/>
</dbReference>
<name>A0A6G0VQA8_APHCR</name>
<reference evidence="3 4" key="1">
    <citation type="submission" date="2019-08" db="EMBL/GenBank/DDBJ databases">
        <title>Whole genome of Aphis craccivora.</title>
        <authorList>
            <person name="Voronova N.V."/>
            <person name="Shulinski R.S."/>
            <person name="Bandarenka Y.V."/>
            <person name="Zhorov D.G."/>
            <person name="Warner D."/>
        </authorList>
    </citation>
    <scope>NUCLEOTIDE SEQUENCE [LARGE SCALE GENOMIC DNA]</scope>
    <source>
        <strain evidence="3">180601</strain>
        <tissue evidence="3">Whole Body</tissue>
    </source>
</reference>
<proteinExistence type="predicted"/>
<organism evidence="3 4">
    <name type="scientific">Aphis craccivora</name>
    <name type="common">Cowpea aphid</name>
    <dbReference type="NCBI Taxonomy" id="307492"/>
    <lineage>
        <taxon>Eukaryota</taxon>
        <taxon>Metazoa</taxon>
        <taxon>Ecdysozoa</taxon>
        <taxon>Arthropoda</taxon>
        <taxon>Hexapoda</taxon>
        <taxon>Insecta</taxon>
        <taxon>Pterygota</taxon>
        <taxon>Neoptera</taxon>
        <taxon>Paraneoptera</taxon>
        <taxon>Hemiptera</taxon>
        <taxon>Sternorrhyncha</taxon>
        <taxon>Aphidomorpha</taxon>
        <taxon>Aphidoidea</taxon>
        <taxon>Aphididae</taxon>
        <taxon>Aphidini</taxon>
        <taxon>Aphis</taxon>
        <taxon>Aphis</taxon>
    </lineage>
</organism>
<dbReference type="PANTHER" id="PTHR19303:SF74">
    <property type="entry name" value="POGO TRANSPOSABLE ELEMENT WITH KRAB DOMAIN"/>
    <property type="match status" value="1"/>
</dbReference>
<dbReference type="GO" id="GO:0005634">
    <property type="term" value="C:nucleus"/>
    <property type="evidence" value="ECO:0007669"/>
    <property type="project" value="UniProtKB-SubCell"/>
</dbReference>
<dbReference type="EMBL" id="VUJU01014418">
    <property type="protein sequence ID" value="KAF0702139.1"/>
    <property type="molecule type" value="Genomic_DNA"/>
</dbReference>
<evidence type="ECO:0000313" key="3">
    <source>
        <dbReference type="EMBL" id="KAF0702139.1"/>
    </source>
</evidence>
<dbReference type="SUPFAM" id="SSF46689">
    <property type="entry name" value="Homeodomain-like"/>
    <property type="match status" value="1"/>
</dbReference>
<evidence type="ECO:0000259" key="2">
    <source>
        <dbReference type="Pfam" id="PF03184"/>
    </source>
</evidence>
<dbReference type="InterPro" id="IPR009057">
    <property type="entry name" value="Homeodomain-like_sf"/>
</dbReference>
<dbReference type="InterPro" id="IPR036397">
    <property type="entry name" value="RNaseH_sf"/>
</dbReference>
<dbReference type="PANTHER" id="PTHR19303">
    <property type="entry name" value="TRANSPOSON"/>
    <property type="match status" value="1"/>
</dbReference>
<comment type="caution">
    <text evidence="3">The sequence shown here is derived from an EMBL/GenBank/DDBJ whole genome shotgun (WGS) entry which is preliminary data.</text>
</comment>
<keyword evidence="4" id="KW-1185">Reference proteome</keyword>
<feature type="non-terminal residue" evidence="3">
    <location>
        <position position="560"/>
    </location>
</feature>
<evidence type="ECO:0000256" key="1">
    <source>
        <dbReference type="ARBA" id="ARBA00004123"/>
    </source>
</evidence>
<dbReference type="Proteomes" id="UP000478052">
    <property type="component" value="Unassembled WGS sequence"/>
</dbReference>
<dbReference type="InterPro" id="IPR004875">
    <property type="entry name" value="DDE_SF_endonuclease_dom"/>
</dbReference>
<gene>
    <name evidence="3" type="ORF">FWK35_00037968</name>
</gene>
<dbReference type="Gene3D" id="3.30.420.10">
    <property type="entry name" value="Ribonuclease H-like superfamily/Ribonuclease H"/>
    <property type="match status" value="1"/>
</dbReference>
<dbReference type="InterPro" id="IPR050863">
    <property type="entry name" value="CenT-Element_Derived"/>
</dbReference>
<accession>A0A6G0VQA8</accession>
<sequence>MPNKYKRTVGSRPYKNYTEHTLQRCLLAVKTKQMTQREAEKAFKIPRRTIINKIKAHHVQAVGRPTVFTEQEENNFVGNIHVMSEYGFPIDKTDLKFIIKSYLDRNGRHVKFFKNNLPGRTWTDNFIERHKTLSVRLASNIKRSRASVNAETLTEYINNLKITLSDVDPQNIYNYDETNLTDNPGQKKVLVKRGSKYPERICNTSKVSISLMICGNAVGDILPPYVVYKAKGLWENWTEHGPKGCRYNATTSGWFDANIFTDWFNNTLLRHLKKKTGKKVVIGDNLSSHLTPEVIEKCKENDIYFVCLPPNSTHLTQPLDVALFHPMKMAWRKILGEWKGTTNGLKNPILQKQSFPGLLKKLLDVLEPTLKTTLQNGFRKCGIFPCGVEELLNRLPNVLNASSSVDESFIEHLKVKRAETTQPTTKRKKIKVPAGTSYAHVDDESSDIDANISAEAILINTNSESVCDVDDCPVTSDGKYAVNNFVIVNYLNNMYPGIITSVDVDGAIVKSMEKTKAFYKWPIKEDTMFYKWSDILMKIKPPVFVRRGYFKVVELDEYTT</sequence>
<dbReference type="AlphaFoldDB" id="A0A6G0VQA8"/>
<feature type="domain" description="DDE-1" evidence="2">
    <location>
        <begin position="208"/>
        <end position="338"/>
    </location>
</feature>
<dbReference type="OrthoDB" id="6623948at2759"/>
<dbReference type="Pfam" id="PF03184">
    <property type="entry name" value="DDE_1"/>
    <property type="match status" value="1"/>
</dbReference>